<protein>
    <submittedName>
        <fullName evidence="5">Uncharacterized protein</fullName>
    </submittedName>
</protein>
<dbReference type="PATRIC" id="fig|452652.3.peg.1305"/>
<dbReference type="Gene3D" id="2.60.120.200">
    <property type="match status" value="1"/>
</dbReference>
<dbReference type="Gene3D" id="2.80.10.50">
    <property type="match status" value="2"/>
</dbReference>
<dbReference type="InterPro" id="IPR035992">
    <property type="entry name" value="Ricin_B-like_lectins"/>
</dbReference>
<dbReference type="HOGENOM" id="CLU_277538_0_0_11"/>
<dbReference type="CAZy" id="CBM13">
    <property type="family name" value="Carbohydrate-Binding Module Family 13"/>
</dbReference>
<dbReference type="EMBL" id="AP010968">
    <property type="protein sequence ID" value="BAJ27139.1"/>
    <property type="molecule type" value="Genomic_DNA"/>
</dbReference>
<dbReference type="Proteomes" id="UP000007076">
    <property type="component" value="Chromosome"/>
</dbReference>
<keyword evidence="1" id="KW-0732">Signal</keyword>
<accession>E4N7F8</accession>
<gene>
    <name evidence="5" type="ordered locus">KSE_13090</name>
</gene>
<dbReference type="InterPro" id="IPR013320">
    <property type="entry name" value="ConA-like_dom_sf"/>
</dbReference>
<dbReference type="SMART" id="SM00458">
    <property type="entry name" value="RICIN"/>
    <property type="match status" value="1"/>
</dbReference>
<evidence type="ECO:0000256" key="1">
    <source>
        <dbReference type="ARBA" id="ARBA00022729"/>
    </source>
</evidence>
<evidence type="ECO:0000256" key="2">
    <source>
        <dbReference type="ARBA" id="ARBA00023157"/>
    </source>
</evidence>
<dbReference type="eggNOG" id="COG3325">
    <property type="taxonomic scope" value="Bacteria"/>
</dbReference>
<evidence type="ECO:0000259" key="3">
    <source>
        <dbReference type="SMART" id="SM00458"/>
    </source>
</evidence>
<sequence length="1142" mass="117992">MGEDIIGKGTGPWYIDPSVNADSGTTLSAQAQENHPDTTGINMSNPDPATGYCGYDNCTGYGRYRVYYQIGINPILGTKPTGAPQPPTIYGSTFYGQATAASNPGASSPLGLYSVSGTISTDTTWGNQPCNGSLSGCSKVGDSFSITGTGPISYDVTSTMRQAVSGNWGNWTVAIIPDSETNPAYRHRLSNNPHITTTYDITPSIWGAHTAPTPGFANTNTPYSCTTGGAHPWDNPAWVGANQNVSLVTSSWSPANLNLHTVFRIWDDNNSSWGQVLDSGWTGSWNPNGVSVGIGSLTDGHQYGWTANAFDYASPDTGLGSSETPWCYFRVDKTPPGISVASADWPPSGTPNNNPAHFAGDTTGGAFTVTGTDPAPATGSASGIGCFRWTADPAQAAVTGWHCTDGQGAGIVPATQVAGTNNYTGSFSYVPGLSRWGTNIVYVQAQDNAGNYTQPVAYSFYAPWNKDSKPLFGDTTGDARPDLLTPDAAGNLRMVNAKNDPAGSPAAAGISAPFGQDPGYPGTTWKDYQITHRGSLGTSGTVDDVIVHSVKPGSDLAASLFKATNDGAGHFDGTQSALTKPSTCKNAAKTTIACPAGYTAGDWSNTSQVLAFGTPTGEGPGPKPGNPSATVMATQTTLLAVENGSLWLYTPNFGGDLAYAQQLSTSTNWNSYDLIAPGQASGQSTTATAGGTTYTRTIPTLWARSKADGSLHSYSVTRKADGTPDYSALADPAAGTITGAPSATTGAYPTVSSDGDLTGDGIPDLWALDTTGKLVVWTGTGTPGNVTGFNSVIPLADLRTPTGHWPLNDPAGSTTAADTTNQHPGQITGTVTFGQATVGTTTGNVATFTGNGSITAPGANIDTGNSFTVSAWIKPDAAQGVSLSSDGANTSGFIVWPDSDGRWYFGLSTTDSGWSYDLTNLGVTSAGFYRIGRWDKITASYNASSGIMSLYVNGALASTGYHTQKSGINGPLTLGRYKYNGAPNSPFKGGISDVTALPRATDPWSSEARAITLSAPNNGKCLDLAGGTAANGTAVQLWDCDPNLPGQKWSIRPDGTIRVLGGCLDAIGGGTGNGTPLEYWPCPANGPAANQLFIPVGDGSLYNPASGRCVDVTNANTANGTRIQLYNCNTTPAQRWTFTPAA</sequence>
<dbReference type="STRING" id="452652.KSE_13090"/>
<dbReference type="SUPFAM" id="SSF49899">
    <property type="entry name" value="Concanavalin A-like lectins/glucanases"/>
    <property type="match status" value="1"/>
</dbReference>
<reference evidence="5 6" key="1">
    <citation type="journal article" date="2010" name="DNA Res.">
        <title>Genome sequence of Kitasatospora setae NBRC 14216T: an evolutionary snapshot of the family Streptomycetaceae.</title>
        <authorList>
            <person name="Ichikawa N."/>
            <person name="Oguchi A."/>
            <person name="Ikeda H."/>
            <person name="Ishikawa J."/>
            <person name="Kitani S."/>
            <person name="Watanabe Y."/>
            <person name="Nakamura S."/>
            <person name="Katano Y."/>
            <person name="Kishi E."/>
            <person name="Sasagawa M."/>
            <person name="Ankai A."/>
            <person name="Fukui S."/>
            <person name="Hashimoto Y."/>
            <person name="Kamata S."/>
            <person name="Otoguro M."/>
            <person name="Tanikawa S."/>
            <person name="Nihira T."/>
            <person name="Horinouchi S."/>
            <person name="Ohnishi Y."/>
            <person name="Hayakawa M."/>
            <person name="Kuzuyama T."/>
            <person name="Arisawa A."/>
            <person name="Nomoto F."/>
            <person name="Miura H."/>
            <person name="Takahashi Y."/>
            <person name="Fujita N."/>
        </authorList>
    </citation>
    <scope>NUCLEOTIDE SEQUENCE [LARGE SCALE GENOMIC DNA]</scope>
    <source>
        <strain evidence="6">ATCC 33774 / DSM 43861 / JCM 3304 / KCC A-0304 / NBRC 14216 / KM-6054</strain>
    </source>
</reference>
<dbReference type="SMART" id="SM00560">
    <property type="entry name" value="LamGL"/>
    <property type="match status" value="1"/>
</dbReference>
<dbReference type="InterPro" id="IPR000772">
    <property type="entry name" value="Ricin_B_lectin"/>
</dbReference>
<keyword evidence="2" id="KW-1015">Disulfide bond</keyword>
<dbReference type="SUPFAM" id="SSF50370">
    <property type="entry name" value="Ricin B-like lectins"/>
    <property type="match status" value="1"/>
</dbReference>
<evidence type="ECO:0000313" key="5">
    <source>
        <dbReference type="EMBL" id="BAJ27139.1"/>
    </source>
</evidence>
<dbReference type="RefSeq" id="WP_014134457.1">
    <property type="nucleotide sequence ID" value="NC_016109.1"/>
</dbReference>
<dbReference type="CDD" id="cd23451">
    <property type="entry name" value="beta-trefoil_Ricin_laminarinase"/>
    <property type="match status" value="1"/>
</dbReference>
<organism evidence="5 6">
    <name type="scientific">Kitasatospora setae (strain ATCC 33774 / DSM 43861 / JCM 3304 / KCC A-0304 / NBRC 14216 / KM-6054)</name>
    <name type="common">Streptomyces setae</name>
    <dbReference type="NCBI Taxonomy" id="452652"/>
    <lineage>
        <taxon>Bacteria</taxon>
        <taxon>Bacillati</taxon>
        <taxon>Actinomycetota</taxon>
        <taxon>Actinomycetes</taxon>
        <taxon>Kitasatosporales</taxon>
        <taxon>Streptomycetaceae</taxon>
        <taxon>Kitasatospora</taxon>
    </lineage>
</organism>
<dbReference type="PROSITE" id="PS50231">
    <property type="entry name" value="RICIN_B_LECTIN"/>
    <property type="match status" value="1"/>
</dbReference>
<dbReference type="Pfam" id="PF00652">
    <property type="entry name" value="Ricin_B_lectin"/>
    <property type="match status" value="1"/>
</dbReference>
<keyword evidence="6" id="KW-1185">Reference proteome</keyword>
<evidence type="ECO:0000313" key="6">
    <source>
        <dbReference type="Proteomes" id="UP000007076"/>
    </source>
</evidence>
<name>E4N7F8_KITSK</name>
<evidence type="ECO:0000259" key="4">
    <source>
        <dbReference type="SMART" id="SM00560"/>
    </source>
</evidence>
<dbReference type="eggNOG" id="COG3291">
    <property type="taxonomic scope" value="Bacteria"/>
</dbReference>
<feature type="domain" description="LamG-like jellyroll fold" evidence="4">
    <location>
        <begin position="865"/>
        <end position="1003"/>
    </location>
</feature>
<dbReference type="eggNOG" id="COG3534">
    <property type="taxonomic scope" value="Bacteria"/>
</dbReference>
<feature type="domain" description="Ricin B lectin" evidence="3">
    <location>
        <begin position="1008"/>
        <end position="1139"/>
    </location>
</feature>
<dbReference type="AlphaFoldDB" id="E4N7F8"/>
<proteinExistence type="predicted"/>
<dbReference type="InterPro" id="IPR006558">
    <property type="entry name" value="LamG-like"/>
</dbReference>
<dbReference type="KEGG" id="ksk:KSE_13090"/>